<reference evidence="2" key="1">
    <citation type="journal article" date="2023" name="Plant J.">
        <title>Genome sequences and population genomics provide insights into the demographic history, inbreeding, and mutation load of two 'living fossil' tree species of Dipteronia.</title>
        <authorList>
            <person name="Feng Y."/>
            <person name="Comes H.P."/>
            <person name="Chen J."/>
            <person name="Zhu S."/>
            <person name="Lu R."/>
            <person name="Zhang X."/>
            <person name="Li P."/>
            <person name="Qiu J."/>
            <person name="Olsen K.M."/>
            <person name="Qiu Y."/>
        </authorList>
    </citation>
    <scope>NUCLEOTIDE SEQUENCE</scope>
    <source>
        <strain evidence="2">NBL</strain>
    </source>
</reference>
<feature type="signal peptide" evidence="1">
    <location>
        <begin position="1"/>
        <end position="20"/>
    </location>
</feature>
<evidence type="ECO:0000313" key="2">
    <source>
        <dbReference type="EMBL" id="KAK3200634.1"/>
    </source>
</evidence>
<keyword evidence="1" id="KW-0732">Signal</keyword>
<keyword evidence="3" id="KW-1185">Reference proteome</keyword>
<dbReference type="Proteomes" id="UP001281410">
    <property type="component" value="Unassembled WGS sequence"/>
</dbReference>
<name>A0AAE0E1N2_9ROSI</name>
<proteinExistence type="predicted"/>
<dbReference type="EMBL" id="JANJYJ010000007">
    <property type="protein sequence ID" value="KAK3200634.1"/>
    <property type="molecule type" value="Genomic_DNA"/>
</dbReference>
<accession>A0AAE0E1N2</accession>
<dbReference type="AlphaFoldDB" id="A0AAE0E1N2"/>
<evidence type="ECO:0000313" key="3">
    <source>
        <dbReference type="Proteomes" id="UP001281410"/>
    </source>
</evidence>
<evidence type="ECO:0000256" key="1">
    <source>
        <dbReference type="SAM" id="SignalP"/>
    </source>
</evidence>
<sequence>MARKWSRILVVGLEVLGSSGSIGGLMGPCDGKGGGTNSKSEATKIGCPEKKVSKCSNDVGKKCIVKVAASKLGHVVKV</sequence>
<protein>
    <submittedName>
        <fullName evidence="2">Uncharacterized protein</fullName>
    </submittedName>
</protein>
<feature type="chain" id="PRO_5042150712" evidence="1">
    <location>
        <begin position="21"/>
        <end position="78"/>
    </location>
</feature>
<comment type="caution">
    <text evidence="2">The sequence shown here is derived from an EMBL/GenBank/DDBJ whole genome shotgun (WGS) entry which is preliminary data.</text>
</comment>
<gene>
    <name evidence="2" type="ORF">Dsin_024049</name>
</gene>
<organism evidence="2 3">
    <name type="scientific">Dipteronia sinensis</name>
    <dbReference type="NCBI Taxonomy" id="43782"/>
    <lineage>
        <taxon>Eukaryota</taxon>
        <taxon>Viridiplantae</taxon>
        <taxon>Streptophyta</taxon>
        <taxon>Embryophyta</taxon>
        <taxon>Tracheophyta</taxon>
        <taxon>Spermatophyta</taxon>
        <taxon>Magnoliopsida</taxon>
        <taxon>eudicotyledons</taxon>
        <taxon>Gunneridae</taxon>
        <taxon>Pentapetalae</taxon>
        <taxon>rosids</taxon>
        <taxon>malvids</taxon>
        <taxon>Sapindales</taxon>
        <taxon>Sapindaceae</taxon>
        <taxon>Hippocastanoideae</taxon>
        <taxon>Acereae</taxon>
        <taxon>Dipteronia</taxon>
    </lineage>
</organism>